<dbReference type="KEGG" id="mrr:Moror_5933"/>
<reference evidence="1 2" key="1">
    <citation type="journal article" date="2014" name="BMC Genomics">
        <title>Genome and secretome analysis of the hemibiotrophic fungal pathogen, Moniliophthora roreri, which causes frosty pod rot disease of cacao: mechanisms of the biotrophic and necrotrophic phases.</title>
        <authorList>
            <person name="Meinhardt L.W."/>
            <person name="Costa G.G.L."/>
            <person name="Thomazella D.P.T."/>
            <person name="Teixeira P.J.P.L."/>
            <person name="Carazzolle M.F."/>
            <person name="Schuster S.C."/>
            <person name="Carlson J.E."/>
            <person name="Guiltinan M.J."/>
            <person name="Mieczkowski P."/>
            <person name="Farmer A."/>
            <person name="Ramaraj T."/>
            <person name="Crozier J."/>
            <person name="Davis R.E."/>
            <person name="Shao J."/>
            <person name="Melnick R.L."/>
            <person name="Pereira G.A.G."/>
            <person name="Bailey B.A."/>
        </authorList>
    </citation>
    <scope>NUCLEOTIDE SEQUENCE [LARGE SCALE GENOMIC DNA]</scope>
    <source>
        <strain evidence="1 2">MCA 2997</strain>
    </source>
</reference>
<evidence type="ECO:0000313" key="2">
    <source>
        <dbReference type="Proteomes" id="UP000017559"/>
    </source>
</evidence>
<evidence type="ECO:0000313" key="1">
    <source>
        <dbReference type="EMBL" id="ESK85386.1"/>
    </source>
</evidence>
<keyword evidence="2" id="KW-1185">Reference proteome</keyword>
<accession>V2WXX2</accession>
<comment type="caution">
    <text evidence="1">The sequence shown here is derived from an EMBL/GenBank/DDBJ whole genome shotgun (WGS) entry which is preliminary data.</text>
</comment>
<sequence length="70" mass="8040">WMNPHYTTNHRPPILQTCWYPLMSVTMRAVILVITIHANESLLPGHMSLIPWMLLLHSRVPILSPVVITS</sequence>
<feature type="non-terminal residue" evidence="1">
    <location>
        <position position="1"/>
    </location>
</feature>
<dbReference type="EMBL" id="AWSO01001083">
    <property type="protein sequence ID" value="ESK85386.1"/>
    <property type="molecule type" value="Genomic_DNA"/>
</dbReference>
<organism evidence="1 2">
    <name type="scientific">Moniliophthora roreri (strain MCA 2997)</name>
    <name type="common">Cocoa frosty pod rot fungus</name>
    <name type="synonym">Crinipellis roreri</name>
    <dbReference type="NCBI Taxonomy" id="1381753"/>
    <lineage>
        <taxon>Eukaryota</taxon>
        <taxon>Fungi</taxon>
        <taxon>Dikarya</taxon>
        <taxon>Basidiomycota</taxon>
        <taxon>Agaricomycotina</taxon>
        <taxon>Agaricomycetes</taxon>
        <taxon>Agaricomycetidae</taxon>
        <taxon>Agaricales</taxon>
        <taxon>Marasmiineae</taxon>
        <taxon>Marasmiaceae</taxon>
        <taxon>Moniliophthora</taxon>
    </lineage>
</organism>
<gene>
    <name evidence="1" type="ORF">Moror_5933</name>
</gene>
<protein>
    <submittedName>
        <fullName evidence="1">Uncharacterized protein</fullName>
    </submittedName>
</protein>
<proteinExistence type="predicted"/>
<dbReference type="Proteomes" id="UP000017559">
    <property type="component" value="Unassembled WGS sequence"/>
</dbReference>
<dbReference type="HOGENOM" id="CLU_2764799_0_0_1"/>
<name>V2WXX2_MONRO</name>
<dbReference type="AlphaFoldDB" id="V2WXX2"/>